<keyword evidence="3" id="KW-0862">Zinc</keyword>
<dbReference type="Gene3D" id="2.20.25.240">
    <property type="match status" value="1"/>
</dbReference>
<dbReference type="InterPro" id="IPR011333">
    <property type="entry name" value="SKP1/BTB/POZ_sf"/>
</dbReference>
<keyword evidence="1" id="KW-0479">Metal-binding</keyword>
<dbReference type="Gene3D" id="3.30.710.10">
    <property type="entry name" value="Potassium Channel Kv1.1, Chain A"/>
    <property type="match status" value="1"/>
</dbReference>
<keyword evidence="6" id="KW-1185">Reference proteome</keyword>
<protein>
    <recommendedName>
        <fullName evidence="4">FLYWCH-type domain-containing protein</fullName>
    </recommendedName>
</protein>
<dbReference type="SUPFAM" id="SSF54695">
    <property type="entry name" value="POZ domain"/>
    <property type="match status" value="1"/>
</dbReference>
<name>A0ABD2KRH6_9BILA</name>
<evidence type="ECO:0000313" key="5">
    <source>
        <dbReference type="EMBL" id="KAL3105458.1"/>
    </source>
</evidence>
<evidence type="ECO:0000256" key="1">
    <source>
        <dbReference type="ARBA" id="ARBA00022723"/>
    </source>
</evidence>
<gene>
    <name evidence="5" type="ORF">niasHT_030326</name>
</gene>
<keyword evidence="2" id="KW-0863">Zinc-finger</keyword>
<feature type="domain" description="FLYWCH-type" evidence="4">
    <location>
        <begin position="113"/>
        <end position="144"/>
    </location>
</feature>
<comment type="caution">
    <text evidence="5">The sequence shown here is derived from an EMBL/GenBank/DDBJ whole genome shotgun (WGS) entry which is preliminary data.</text>
</comment>
<evidence type="ECO:0000256" key="3">
    <source>
        <dbReference type="ARBA" id="ARBA00022833"/>
    </source>
</evidence>
<evidence type="ECO:0000256" key="2">
    <source>
        <dbReference type="ARBA" id="ARBA00022771"/>
    </source>
</evidence>
<dbReference type="InterPro" id="IPR007588">
    <property type="entry name" value="Znf_FLYWCH"/>
</dbReference>
<accession>A0ABD2KRH6</accession>
<dbReference type="GO" id="GO:0008270">
    <property type="term" value="F:zinc ion binding"/>
    <property type="evidence" value="ECO:0007669"/>
    <property type="project" value="UniProtKB-KW"/>
</dbReference>
<dbReference type="AlphaFoldDB" id="A0ABD2KRH6"/>
<dbReference type="Pfam" id="PF04500">
    <property type="entry name" value="FLYWCH"/>
    <property type="match status" value="1"/>
</dbReference>
<dbReference type="EMBL" id="JBICBT010000684">
    <property type="protein sequence ID" value="KAL3105458.1"/>
    <property type="molecule type" value="Genomic_DNA"/>
</dbReference>
<evidence type="ECO:0000259" key="4">
    <source>
        <dbReference type="Pfam" id="PF04500"/>
    </source>
</evidence>
<sequence length="183" mass="20119">MSSSSSIPATLADRMKVLLITANGADIQFLVGEGEEKEATTSAGRPAIEIPDVEVGAFKVMLNFIYTNDLSELNGYNAMGVIYAGKKGFIGAGTAHFGAAILARPLWRGYQLKFWRCERKNECRVRIHTDLNNNFVKMVSEHSHEANIANVKAKKIVTGIKRRAAKCMELPSQLRANAMVFSI</sequence>
<proteinExistence type="predicted"/>
<organism evidence="5 6">
    <name type="scientific">Heterodera trifolii</name>
    <dbReference type="NCBI Taxonomy" id="157864"/>
    <lineage>
        <taxon>Eukaryota</taxon>
        <taxon>Metazoa</taxon>
        <taxon>Ecdysozoa</taxon>
        <taxon>Nematoda</taxon>
        <taxon>Chromadorea</taxon>
        <taxon>Rhabditida</taxon>
        <taxon>Tylenchina</taxon>
        <taxon>Tylenchomorpha</taxon>
        <taxon>Tylenchoidea</taxon>
        <taxon>Heteroderidae</taxon>
        <taxon>Heteroderinae</taxon>
        <taxon>Heterodera</taxon>
    </lineage>
</organism>
<dbReference type="Proteomes" id="UP001620626">
    <property type="component" value="Unassembled WGS sequence"/>
</dbReference>
<evidence type="ECO:0000313" key="6">
    <source>
        <dbReference type="Proteomes" id="UP001620626"/>
    </source>
</evidence>
<reference evidence="5 6" key="1">
    <citation type="submission" date="2024-10" db="EMBL/GenBank/DDBJ databases">
        <authorList>
            <person name="Kim D."/>
        </authorList>
    </citation>
    <scope>NUCLEOTIDE SEQUENCE [LARGE SCALE GENOMIC DNA]</scope>
    <source>
        <strain evidence="5">BH-2024</strain>
    </source>
</reference>